<name>A0A6C0AV21_9ZZZZ</name>
<sequence>MEDRRFEQIDLQELLSAIAACSQAESILKRSEARRDEIWKRIKSTLGERDAAALASQFYILSKNSRREGGERNRPFFGRNDSVTGRTRHSL</sequence>
<dbReference type="EMBL" id="MN738761">
    <property type="protein sequence ID" value="QHS83612.1"/>
    <property type="molecule type" value="Genomic_DNA"/>
</dbReference>
<accession>A0A6C0AV21</accession>
<evidence type="ECO:0000313" key="2">
    <source>
        <dbReference type="EMBL" id="QHS83612.1"/>
    </source>
</evidence>
<protein>
    <submittedName>
        <fullName evidence="2">Uncharacterized protein</fullName>
    </submittedName>
</protein>
<proteinExistence type="predicted"/>
<organism evidence="2">
    <name type="scientific">viral metagenome</name>
    <dbReference type="NCBI Taxonomy" id="1070528"/>
    <lineage>
        <taxon>unclassified sequences</taxon>
        <taxon>metagenomes</taxon>
        <taxon>organismal metagenomes</taxon>
    </lineage>
</organism>
<reference evidence="2" key="1">
    <citation type="journal article" date="2020" name="Nature">
        <title>Giant virus diversity and host interactions through global metagenomics.</title>
        <authorList>
            <person name="Schulz F."/>
            <person name="Roux S."/>
            <person name="Paez-Espino D."/>
            <person name="Jungbluth S."/>
            <person name="Walsh D.A."/>
            <person name="Denef V.J."/>
            <person name="McMahon K.D."/>
            <person name="Konstantinidis K.T."/>
            <person name="Eloe-Fadrosh E.A."/>
            <person name="Kyrpides N.C."/>
            <person name="Woyke T."/>
        </authorList>
    </citation>
    <scope>NUCLEOTIDE SEQUENCE</scope>
    <source>
        <strain evidence="2">GVMAG-S-ERX555961-36</strain>
    </source>
</reference>
<dbReference type="AlphaFoldDB" id="A0A6C0AV21"/>
<feature type="region of interest" description="Disordered" evidence="1">
    <location>
        <begin position="66"/>
        <end position="91"/>
    </location>
</feature>
<evidence type="ECO:0000256" key="1">
    <source>
        <dbReference type="SAM" id="MobiDB-lite"/>
    </source>
</evidence>